<keyword evidence="4" id="KW-1185">Reference proteome</keyword>
<evidence type="ECO:0000313" key="3">
    <source>
        <dbReference type="EMBL" id="GES04622.1"/>
    </source>
</evidence>
<proteinExistence type="predicted"/>
<dbReference type="RefSeq" id="WP_155340697.1">
    <property type="nucleotide sequence ID" value="NZ_BAAABN010000076.1"/>
</dbReference>
<comment type="caution">
    <text evidence="3">The sequence shown here is derived from an EMBL/GenBank/DDBJ whole genome shotgun (WGS) entry which is preliminary data.</text>
</comment>
<evidence type="ECO:0008006" key="5">
    <source>
        <dbReference type="Google" id="ProtNLM"/>
    </source>
</evidence>
<evidence type="ECO:0000313" key="4">
    <source>
        <dbReference type="Proteomes" id="UP000334990"/>
    </source>
</evidence>
<name>A0A5M3W9D4_9ACTN</name>
<organism evidence="3 4">
    <name type="scientific">Acrocarpospora corrugata</name>
    <dbReference type="NCBI Taxonomy" id="35763"/>
    <lineage>
        <taxon>Bacteria</taxon>
        <taxon>Bacillati</taxon>
        <taxon>Actinomycetota</taxon>
        <taxon>Actinomycetes</taxon>
        <taxon>Streptosporangiales</taxon>
        <taxon>Streptosporangiaceae</taxon>
        <taxon>Acrocarpospora</taxon>
    </lineage>
</organism>
<protein>
    <recommendedName>
        <fullName evidence="5">Lipoprotein</fullName>
    </recommendedName>
</protein>
<feature type="region of interest" description="Disordered" evidence="1">
    <location>
        <begin position="40"/>
        <end position="70"/>
    </location>
</feature>
<dbReference type="AlphaFoldDB" id="A0A5M3W9D4"/>
<dbReference type="EMBL" id="BLAD01000084">
    <property type="protein sequence ID" value="GES04622.1"/>
    <property type="molecule type" value="Genomic_DNA"/>
</dbReference>
<evidence type="ECO:0000256" key="2">
    <source>
        <dbReference type="SAM" id="SignalP"/>
    </source>
</evidence>
<feature type="signal peptide" evidence="2">
    <location>
        <begin position="1"/>
        <end position="21"/>
    </location>
</feature>
<dbReference type="OrthoDB" id="3541931at2"/>
<keyword evidence="2" id="KW-0732">Signal</keyword>
<evidence type="ECO:0000256" key="1">
    <source>
        <dbReference type="SAM" id="MobiDB-lite"/>
    </source>
</evidence>
<feature type="chain" id="PRO_5038493411" description="Lipoprotein" evidence="2">
    <location>
        <begin position="22"/>
        <end position="421"/>
    </location>
</feature>
<gene>
    <name evidence="3" type="ORF">Acor_66900</name>
</gene>
<dbReference type="PROSITE" id="PS51257">
    <property type="entry name" value="PROKAR_LIPOPROTEIN"/>
    <property type="match status" value="1"/>
</dbReference>
<feature type="compositionally biased region" description="Pro residues" evidence="1">
    <location>
        <begin position="49"/>
        <end position="66"/>
    </location>
</feature>
<accession>A0A5M3W9D4</accession>
<reference evidence="3 4" key="1">
    <citation type="submission" date="2019-10" db="EMBL/GenBank/DDBJ databases">
        <title>Whole genome shotgun sequence of Acrocarpospora corrugata NBRC 13972.</title>
        <authorList>
            <person name="Ichikawa N."/>
            <person name="Kimura A."/>
            <person name="Kitahashi Y."/>
            <person name="Komaki H."/>
            <person name="Oguchi A."/>
        </authorList>
    </citation>
    <scope>NUCLEOTIDE SEQUENCE [LARGE SCALE GENOMIC DNA]</scope>
    <source>
        <strain evidence="3 4">NBRC 13972</strain>
    </source>
</reference>
<sequence>MRMRWLSGLAVGCLLLAGCQASLPGWTDSLLLGPDELYGAEPVPRSPGEDPPLPPMPCPGEPPPSPTEERAITATVSPGGERQYKIHQYVGRFRTGEPQQYLMELHSHILRCGRAESAPGKDGYQLVSTNTGTPGSIVLLRYATEEGGGEKVSAILIAAVGDHLIAVAESTAGDVTMVNEIGDRALRKAGAPTADAPPAPSVDTSWLTYSVSGISAVRLSEDGRVLTLDASLPGGADGCARGLTGRLESMEPKLIRIDLRFESRLAGVSNGCPQQVIVPVDVHLPKPLGKRDVYVNMSWLYTLDSPGVLRRCGELGCHPAPTGCTKDSYYQAARDADTPRHSRWDARGCDGEWLILDISIGAGPVCEPGQSCPSNTNRWFYRATPSGWRVITATQTAGCTTVQKAEPAFPASLCSELSQPG</sequence>
<dbReference type="Proteomes" id="UP000334990">
    <property type="component" value="Unassembled WGS sequence"/>
</dbReference>